<dbReference type="AlphaFoldDB" id="A0A803J978"/>
<dbReference type="Gene3D" id="2.60.40.4100">
    <property type="entry name" value="Zona pellucida, ZP-C domain"/>
    <property type="match status" value="1"/>
</dbReference>
<feature type="transmembrane region" description="Helical" evidence="4">
    <location>
        <begin position="353"/>
        <end position="374"/>
    </location>
</feature>
<dbReference type="PRINTS" id="PR00023">
    <property type="entry name" value="ZPELLUCIDA"/>
</dbReference>
<reference evidence="6" key="2">
    <citation type="submission" date="2021-03" db="UniProtKB">
        <authorList>
            <consortium name="Ensembl"/>
        </authorList>
    </citation>
    <scope>IDENTIFICATION</scope>
</reference>
<dbReference type="SMART" id="SM00241">
    <property type="entry name" value="ZP"/>
    <property type="match status" value="1"/>
</dbReference>
<organism evidence="6">
    <name type="scientific">Xenopus tropicalis</name>
    <name type="common">Western clawed frog</name>
    <name type="synonym">Silurana tropicalis</name>
    <dbReference type="NCBI Taxonomy" id="8364"/>
    <lineage>
        <taxon>Eukaryota</taxon>
        <taxon>Metazoa</taxon>
        <taxon>Chordata</taxon>
        <taxon>Craniata</taxon>
        <taxon>Vertebrata</taxon>
        <taxon>Euteleostomi</taxon>
        <taxon>Amphibia</taxon>
        <taxon>Batrachia</taxon>
        <taxon>Anura</taxon>
        <taxon>Pipoidea</taxon>
        <taxon>Pipidae</taxon>
        <taxon>Xenopodinae</taxon>
        <taxon>Xenopus</taxon>
        <taxon>Silurana</taxon>
    </lineage>
</organism>
<gene>
    <name evidence="6" type="primary">zpd</name>
</gene>
<keyword evidence="4" id="KW-0472">Membrane</keyword>
<dbReference type="Bgee" id="ENSXETG00000013767">
    <property type="expression patterns" value="Expressed in egg cell and 8 other cell types or tissues"/>
</dbReference>
<dbReference type="Pfam" id="PF00100">
    <property type="entry name" value="Zona_pellucida"/>
    <property type="match status" value="1"/>
</dbReference>
<dbReference type="Xenbase" id="XB-GENE-5847309">
    <property type="gene designation" value="zpd"/>
</dbReference>
<dbReference type="PROSITE" id="PS51034">
    <property type="entry name" value="ZP_2"/>
    <property type="match status" value="1"/>
</dbReference>
<name>A0A803J978_XENTR</name>
<dbReference type="InterPro" id="IPR001507">
    <property type="entry name" value="ZP_dom"/>
</dbReference>
<evidence type="ECO:0000256" key="1">
    <source>
        <dbReference type="ARBA" id="ARBA00022729"/>
    </source>
</evidence>
<keyword evidence="3" id="KW-0325">Glycoprotein</keyword>
<evidence type="ECO:0000256" key="4">
    <source>
        <dbReference type="SAM" id="Phobius"/>
    </source>
</evidence>
<evidence type="ECO:0000256" key="2">
    <source>
        <dbReference type="ARBA" id="ARBA00023157"/>
    </source>
</evidence>
<protein>
    <submittedName>
        <fullName evidence="6">Zona pellucida protein D</fullName>
    </submittedName>
</protein>
<evidence type="ECO:0000313" key="6">
    <source>
        <dbReference type="Ensembl" id="ENSXETP00000104436"/>
    </source>
</evidence>
<dbReference type="InParanoid" id="A0A803J978"/>
<keyword evidence="2" id="KW-1015">Disulfide bond</keyword>
<dbReference type="InterPro" id="IPR055355">
    <property type="entry name" value="ZP-C"/>
</dbReference>
<keyword evidence="4" id="KW-1133">Transmembrane helix</keyword>
<dbReference type="InterPro" id="IPR042235">
    <property type="entry name" value="ZP-C_dom"/>
</dbReference>
<dbReference type="GeneTree" id="ENSGT00940000156038"/>
<evidence type="ECO:0000256" key="3">
    <source>
        <dbReference type="ARBA" id="ARBA00023180"/>
    </source>
</evidence>
<dbReference type="InterPro" id="IPR048290">
    <property type="entry name" value="ZP_chr"/>
</dbReference>
<dbReference type="Ensembl" id="ENSXETT00000116040">
    <property type="protein sequence ID" value="ENSXETP00000104436"/>
    <property type="gene ID" value="ENSXETG00000013767"/>
</dbReference>
<dbReference type="PANTHER" id="PTHR14002:SF53">
    <property type="entry name" value="UROMODULIN"/>
    <property type="match status" value="1"/>
</dbReference>
<sequence>MLKRKGSEAVLARKRRNIKKMKYYMASWLFVGSILLLTDCISSDLIQQQNAMADLKCDNDQMTITLLRRALDGLDVNASQLHMSNPMCNVQNSSGLYLSIVLTNENHTFCGTTVQVNGSHLIYSNELTSGTSLVNHPVGPGSLITRSSDIRIRFSCVYKYDGVVSLPYPLLTSSSLVTFVVKEGTFNVTMTLYPTSKFKQPYEWLPVIPLSQNLYVQLQVHDHDLQNYFSLRVEDCWATPTANPEDNIKYPIISSGYPNDTTVNMIPTFNNSLTRFVMQMFHFINYSEVYLHCKVLLCQPNSTVFCNRPDPYAGRKKRDLESDYSKIVSYGPITLITAPLSDVGRADSGMSELVLVGSVSAGAILFALCLVVIAKSLKWARKVNGPNIYKVQATP</sequence>
<keyword evidence="4" id="KW-0812">Transmembrane</keyword>
<dbReference type="PANTHER" id="PTHR14002">
    <property type="entry name" value="ENDOGLIN/TGF-BETA RECEPTOR TYPE III"/>
    <property type="match status" value="1"/>
</dbReference>
<feature type="domain" description="ZP" evidence="5">
    <location>
        <begin position="56"/>
        <end position="313"/>
    </location>
</feature>
<keyword evidence="1" id="KW-0732">Signal</keyword>
<reference evidence="6" key="1">
    <citation type="journal article" date="2010" name="Science">
        <title>The genome of the Western clawed frog Xenopus tropicalis.</title>
        <authorList>
            <person name="Hellsten U."/>
            <person name="Harland R.M."/>
            <person name="Gilchrist M.J."/>
            <person name="Hendrix D."/>
            <person name="Jurka J."/>
            <person name="Kapitonov V."/>
            <person name="Ovcharenko I."/>
            <person name="Putnam N.H."/>
            <person name="Shu S."/>
            <person name="Taher L."/>
            <person name="Blitz I.L."/>
            <person name="Blumberg B."/>
            <person name="Dichmann D.S."/>
            <person name="Dubchak I."/>
            <person name="Amaya E."/>
            <person name="Detter J.C."/>
            <person name="Fletcher R."/>
            <person name="Gerhard D.S."/>
            <person name="Goodstein D."/>
            <person name="Graves T."/>
            <person name="Grigoriev I.V."/>
            <person name="Grimwood J."/>
            <person name="Kawashima T."/>
            <person name="Lindquist E."/>
            <person name="Lucas S.M."/>
            <person name="Mead P.E."/>
            <person name="Mitros T."/>
            <person name="Ogino H."/>
            <person name="Ohta Y."/>
            <person name="Poliakov A.V."/>
            <person name="Pollet N."/>
            <person name="Robert J."/>
            <person name="Salamov A."/>
            <person name="Sater A.K."/>
            <person name="Schmutz J."/>
            <person name="Terry A."/>
            <person name="Vize P.D."/>
            <person name="Warren W.C."/>
            <person name="Wells D."/>
            <person name="Wills A."/>
            <person name="Wilson R.K."/>
            <person name="Zimmerman L.B."/>
            <person name="Zorn A.M."/>
            <person name="Grainger R."/>
            <person name="Grammer T."/>
            <person name="Khokha M.K."/>
            <person name="Richardson P.M."/>
            <person name="Rokhsar D.S."/>
        </authorList>
    </citation>
    <scope>NUCLEOTIDE SEQUENCE [LARGE SCALE GENOMIC DNA]</scope>
    <source>
        <strain evidence="6">Nigerian</strain>
    </source>
</reference>
<proteinExistence type="predicted"/>
<accession>A0A803J978</accession>
<dbReference type="InterPro" id="IPR055356">
    <property type="entry name" value="ZP-N"/>
</dbReference>
<dbReference type="Gene3D" id="2.60.40.3210">
    <property type="entry name" value="Zona pellucida, ZP-N domain"/>
    <property type="match status" value="1"/>
</dbReference>
<evidence type="ECO:0000259" key="5">
    <source>
        <dbReference type="PROSITE" id="PS51034"/>
    </source>
</evidence>
<dbReference type="Pfam" id="PF23344">
    <property type="entry name" value="ZP-N"/>
    <property type="match status" value="1"/>
</dbReference>